<dbReference type="InterPro" id="IPR050807">
    <property type="entry name" value="TransReg_Diox_bact_type"/>
</dbReference>
<feature type="domain" description="HTH cro/C1-type" evidence="2">
    <location>
        <begin position="16"/>
        <end position="70"/>
    </location>
</feature>
<dbReference type="CDD" id="cd00093">
    <property type="entry name" value="HTH_XRE"/>
    <property type="match status" value="1"/>
</dbReference>
<evidence type="ECO:0000313" key="3">
    <source>
        <dbReference type="EMBL" id="QQR07336.1"/>
    </source>
</evidence>
<accession>A0AAX1KMV5</accession>
<dbReference type="SUPFAM" id="SSF47413">
    <property type="entry name" value="lambda repressor-like DNA-binding domains"/>
    <property type="match status" value="1"/>
</dbReference>
<dbReference type="AlphaFoldDB" id="A0AAX1KMV5"/>
<evidence type="ECO:0000313" key="4">
    <source>
        <dbReference type="Proteomes" id="UP000595792"/>
    </source>
</evidence>
<reference evidence="3 4" key="1">
    <citation type="submission" date="2020-11" db="EMBL/GenBank/DDBJ databases">
        <title>Closed and high quality bacterial genomes of the OMM12 community.</title>
        <authorList>
            <person name="Marbouty M."/>
            <person name="Lamy-Besnier Q."/>
            <person name="Debarbieux L."/>
            <person name="Koszul R."/>
        </authorList>
    </citation>
    <scope>NUCLEOTIDE SEQUENCE [LARGE SCALE GENOMIC DNA]</scope>
    <source>
        <strain evidence="3 4">YL31</strain>
    </source>
</reference>
<protein>
    <submittedName>
        <fullName evidence="3">Helix-turn-helix transcriptional regulator</fullName>
    </submittedName>
</protein>
<dbReference type="InterPro" id="IPR010982">
    <property type="entry name" value="Lambda_DNA-bd_dom_sf"/>
</dbReference>
<dbReference type="KEGG" id="fpla:A4U99_18250"/>
<dbReference type="GO" id="GO:0003677">
    <property type="term" value="F:DNA binding"/>
    <property type="evidence" value="ECO:0007669"/>
    <property type="project" value="UniProtKB-KW"/>
</dbReference>
<gene>
    <name evidence="3" type="ORF">I5Q84_07625</name>
</gene>
<dbReference type="Pfam" id="PF01381">
    <property type="entry name" value="HTH_3"/>
    <property type="match status" value="1"/>
</dbReference>
<dbReference type="Proteomes" id="UP000595792">
    <property type="component" value="Chromosome"/>
</dbReference>
<evidence type="ECO:0000259" key="2">
    <source>
        <dbReference type="PROSITE" id="PS50943"/>
    </source>
</evidence>
<dbReference type="PANTHER" id="PTHR46797">
    <property type="entry name" value="HTH-TYPE TRANSCRIPTIONAL REGULATOR"/>
    <property type="match status" value="1"/>
</dbReference>
<dbReference type="SMART" id="SM00530">
    <property type="entry name" value="HTH_XRE"/>
    <property type="match status" value="1"/>
</dbReference>
<dbReference type="InterPro" id="IPR001387">
    <property type="entry name" value="Cro/C1-type_HTH"/>
</dbReference>
<dbReference type="GO" id="GO:0003700">
    <property type="term" value="F:DNA-binding transcription factor activity"/>
    <property type="evidence" value="ECO:0007669"/>
    <property type="project" value="TreeGrafter"/>
</dbReference>
<dbReference type="PANTHER" id="PTHR46797:SF1">
    <property type="entry name" value="METHYLPHOSPHONATE SYNTHASE"/>
    <property type="match status" value="1"/>
</dbReference>
<sequence>MAKKKQPTVYSFGTSLRRAREKREYTREQIAERAGISPRFVSAIENDRRKPSLDVLIRLVHAIGTSFDEVLMPQTISEEYTADRIKRLITQCSQRDQELVLALIDQKLDSKE</sequence>
<dbReference type="EMBL" id="CP065315">
    <property type="protein sequence ID" value="QQR07336.1"/>
    <property type="molecule type" value="Genomic_DNA"/>
</dbReference>
<evidence type="ECO:0000256" key="1">
    <source>
        <dbReference type="ARBA" id="ARBA00023125"/>
    </source>
</evidence>
<dbReference type="RefSeq" id="WP_084461875.1">
    <property type="nucleotide sequence ID" value="NZ_CP015406.2"/>
</dbReference>
<keyword evidence="1" id="KW-0238">DNA-binding</keyword>
<proteinExistence type="predicted"/>
<dbReference type="Gene3D" id="1.10.260.40">
    <property type="entry name" value="lambda repressor-like DNA-binding domains"/>
    <property type="match status" value="1"/>
</dbReference>
<dbReference type="GO" id="GO:0005829">
    <property type="term" value="C:cytosol"/>
    <property type="evidence" value="ECO:0007669"/>
    <property type="project" value="TreeGrafter"/>
</dbReference>
<dbReference type="PROSITE" id="PS50943">
    <property type="entry name" value="HTH_CROC1"/>
    <property type="match status" value="1"/>
</dbReference>
<name>A0AAX1KMV5_FLAPL</name>
<organism evidence="3 4">
    <name type="scientific">Flavonifractor plautii</name>
    <name type="common">Fusobacterium plautii</name>
    <dbReference type="NCBI Taxonomy" id="292800"/>
    <lineage>
        <taxon>Bacteria</taxon>
        <taxon>Bacillati</taxon>
        <taxon>Bacillota</taxon>
        <taxon>Clostridia</taxon>
        <taxon>Eubacteriales</taxon>
        <taxon>Oscillospiraceae</taxon>
        <taxon>Flavonifractor</taxon>
    </lineage>
</organism>